<name>A0A7I4XXQ0_HAECO</name>
<reference evidence="8" key="1">
    <citation type="submission" date="2020-12" db="UniProtKB">
        <authorList>
            <consortium name="WormBaseParasite"/>
        </authorList>
    </citation>
    <scope>IDENTIFICATION</scope>
    <source>
        <strain evidence="8">MHco3</strain>
    </source>
</reference>
<dbReference type="OrthoDB" id="423881at2759"/>
<evidence type="ECO:0000256" key="5">
    <source>
        <dbReference type="SAM" id="Coils"/>
    </source>
</evidence>
<organism evidence="7 8">
    <name type="scientific">Haemonchus contortus</name>
    <name type="common">Barber pole worm</name>
    <dbReference type="NCBI Taxonomy" id="6289"/>
    <lineage>
        <taxon>Eukaryota</taxon>
        <taxon>Metazoa</taxon>
        <taxon>Ecdysozoa</taxon>
        <taxon>Nematoda</taxon>
        <taxon>Chromadorea</taxon>
        <taxon>Rhabditida</taxon>
        <taxon>Rhabditina</taxon>
        <taxon>Rhabditomorpha</taxon>
        <taxon>Strongyloidea</taxon>
        <taxon>Trichostrongylidae</taxon>
        <taxon>Haemonchus</taxon>
    </lineage>
</organism>
<dbReference type="WBParaSite" id="HCON_00025130-00001">
    <property type="protein sequence ID" value="HCON_00025130-00001"/>
    <property type="gene ID" value="HCON_00025130"/>
</dbReference>
<evidence type="ECO:0000256" key="4">
    <source>
        <dbReference type="ARBA" id="ARBA00023273"/>
    </source>
</evidence>
<evidence type="ECO:0000256" key="6">
    <source>
        <dbReference type="SAM" id="MobiDB-lite"/>
    </source>
</evidence>
<dbReference type="GO" id="GO:0005815">
    <property type="term" value="C:microtubule organizing center"/>
    <property type="evidence" value="ECO:0007669"/>
    <property type="project" value="TreeGrafter"/>
</dbReference>
<dbReference type="Proteomes" id="UP000025227">
    <property type="component" value="Unplaced"/>
</dbReference>
<evidence type="ECO:0000313" key="7">
    <source>
        <dbReference type="Proteomes" id="UP000025227"/>
    </source>
</evidence>
<dbReference type="GO" id="GO:0005794">
    <property type="term" value="C:Golgi apparatus"/>
    <property type="evidence" value="ECO:0007669"/>
    <property type="project" value="TreeGrafter"/>
</dbReference>
<dbReference type="GO" id="GO:0005929">
    <property type="term" value="C:cilium"/>
    <property type="evidence" value="ECO:0007669"/>
    <property type="project" value="UniProtKB-SubCell"/>
</dbReference>
<dbReference type="OMA" id="VHAHDQD"/>
<dbReference type="GO" id="GO:0042073">
    <property type="term" value="P:intraciliary transport"/>
    <property type="evidence" value="ECO:0007669"/>
    <property type="project" value="TreeGrafter"/>
</dbReference>
<proteinExistence type="inferred from homology"/>
<feature type="region of interest" description="Disordered" evidence="6">
    <location>
        <begin position="1"/>
        <end position="23"/>
    </location>
</feature>
<evidence type="ECO:0000256" key="3">
    <source>
        <dbReference type="ARBA" id="ARBA00023069"/>
    </source>
</evidence>
<evidence type="ECO:0000256" key="1">
    <source>
        <dbReference type="ARBA" id="ARBA00004138"/>
    </source>
</evidence>
<comment type="similarity">
    <text evidence="2">Belongs to the IFT57 family.</text>
</comment>
<accession>A0A7I4XXQ0</accession>
<feature type="compositionally biased region" description="Acidic residues" evidence="6">
    <location>
        <begin position="1"/>
        <end position="12"/>
    </location>
</feature>
<keyword evidence="5" id="KW-0175">Coiled coil</keyword>
<dbReference type="PANTHER" id="PTHR16011">
    <property type="entry name" value="IFT57/HIPPI"/>
    <property type="match status" value="1"/>
</dbReference>
<dbReference type="GO" id="GO:0030992">
    <property type="term" value="C:intraciliary transport particle B"/>
    <property type="evidence" value="ECO:0007669"/>
    <property type="project" value="TreeGrafter"/>
</dbReference>
<evidence type="ECO:0000313" key="8">
    <source>
        <dbReference type="WBParaSite" id="HCON_00025130-00001"/>
    </source>
</evidence>
<dbReference type="GO" id="GO:1905515">
    <property type="term" value="P:non-motile cilium assembly"/>
    <property type="evidence" value="ECO:0007669"/>
    <property type="project" value="TreeGrafter"/>
</dbReference>
<dbReference type="PANTHER" id="PTHR16011:SF0">
    <property type="entry name" value="INTRAFLAGELLAR TRANSPORT PROTEIN 57 HOMOLOG"/>
    <property type="match status" value="1"/>
</dbReference>
<keyword evidence="4" id="KW-0966">Cell projection</keyword>
<dbReference type="Pfam" id="PF10498">
    <property type="entry name" value="IFT57"/>
    <property type="match status" value="1"/>
</dbReference>
<comment type="subcellular location">
    <subcellularLocation>
        <location evidence="1">Cell projection</location>
        <location evidence="1">Cilium</location>
    </subcellularLocation>
</comment>
<feature type="coiled-coil region" evidence="5">
    <location>
        <begin position="264"/>
        <end position="291"/>
    </location>
</feature>
<dbReference type="AlphaFoldDB" id="A0A7I4XXQ0"/>
<keyword evidence="7" id="KW-1185">Reference proteome</keyword>
<sequence length="401" mass="46116">MEENEEKEEEHEQDSQEGPGKLYEPCIKNEDLVDKLKLLDYEEGFLKMNTAFKPIHRYYFVQSKNVGEQFFMFTSLAAWLIRKCGNESYEMPQEFDDPNATIAGIMGYLRSKDVPVDFPANKLKSGAGDAVLYVLDALADAALIHIDFRWQKMIPPEREDEDVAVDQEDEDEDEVSEAEEEDYIDEDEGVFVDLSAPLNNENQENPMQAVLHSNTDATSWYEEVERVTPLLKITIRQDAKDWRMHLEQMGTLHKAMSELVDELNPKLEEIADEVEKSLERIETRERTLNQQLGVWMGRYKESQDARAEVRERYKSASGGVTERTATLQRISEDIDQIKMQIEEQGAKTSDGAPMMKVKQAILKIEEEIQRMNVQIGVLEQNLLQTQLKERVSYAAEAYGVA</sequence>
<keyword evidence="3" id="KW-0969">Cilium</keyword>
<feature type="coiled-coil region" evidence="5">
    <location>
        <begin position="327"/>
        <end position="381"/>
    </location>
</feature>
<feature type="region of interest" description="Disordered" evidence="6">
    <location>
        <begin position="158"/>
        <end position="186"/>
    </location>
</feature>
<dbReference type="InterPro" id="IPR019530">
    <property type="entry name" value="Intra-flagellar_transport_57"/>
</dbReference>
<protein>
    <submittedName>
        <fullName evidence="8">Intraflagellar transport protein 57 homolog</fullName>
    </submittedName>
</protein>
<evidence type="ECO:0000256" key="2">
    <source>
        <dbReference type="ARBA" id="ARBA00009415"/>
    </source>
</evidence>